<evidence type="ECO:0000313" key="2">
    <source>
        <dbReference type="Proteomes" id="UP001362999"/>
    </source>
</evidence>
<keyword evidence="2" id="KW-1185">Reference proteome</keyword>
<dbReference type="Proteomes" id="UP001362999">
    <property type="component" value="Unassembled WGS sequence"/>
</dbReference>
<gene>
    <name evidence="1" type="ORF">R3P38DRAFT_3101534</name>
</gene>
<comment type="caution">
    <text evidence="1">The sequence shown here is derived from an EMBL/GenBank/DDBJ whole genome shotgun (WGS) entry which is preliminary data.</text>
</comment>
<dbReference type="AlphaFoldDB" id="A0AAV9ZMD3"/>
<organism evidence="1 2">
    <name type="scientific">Favolaschia claudopus</name>
    <dbReference type="NCBI Taxonomy" id="2862362"/>
    <lineage>
        <taxon>Eukaryota</taxon>
        <taxon>Fungi</taxon>
        <taxon>Dikarya</taxon>
        <taxon>Basidiomycota</taxon>
        <taxon>Agaricomycotina</taxon>
        <taxon>Agaricomycetes</taxon>
        <taxon>Agaricomycetidae</taxon>
        <taxon>Agaricales</taxon>
        <taxon>Marasmiineae</taxon>
        <taxon>Mycenaceae</taxon>
        <taxon>Favolaschia</taxon>
    </lineage>
</organism>
<evidence type="ECO:0000313" key="1">
    <source>
        <dbReference type="EMBL" id="KAK6987508.1"/>
    </source>
</evidence>
<sequence length="348" mass="39184">MQWSLVLCSRRSMAQTSSKSFHLNLCSPSFRLLSTATVDSRGVKVPLERKRGPAFTLPLLSTLSPSALVSTDHLDLSHKSTFRPRFAQKETSPMSEETSMVYFRGTHLPFPARTSGFLYFHKPDKAAPLEGSVRFRLTSSSSPASFETGQDLLLPLGVPWQLNLPQIACHGHPRVRSQVLRDNLVTQDQLALCRALFKEKKHIYPYFTLFRLTQEFPVNFGNQICFLAVVGENKIVTIRTSTPFQTSFTGGGSCFPWTGSATARFEPSTDPRHAGRRVVQLRILRIIQPVASNLPPGQQKLSTLIKPEEGEFLVRRRYGVVEPWAYDIDAPKDTLFRRGLDLLWGLDH</sequence>
<accession>A0AAV9ZMD3</accession>
<reference evidence="1 2" key="1">
    <citation type="journal article" date="2024" name="J Genomics">
        <title>Draft genome sequencing and assembly of Favolaschia claudopus CIRM-BRFM 2984 isolated from oak limbs.</title>
        <authorList>
            <person name="Navarro D."/>
            <person name="Drula E."/>
            <person name="Chaduli D."/>
            <person name="Cazenave R."/>
            <person name="Ahrendt S."/>
            <person name="Wang J."/>
            <person name="Lipzen A."/>
            <person name="Daum C."/>
            <person name="Barry K."/>
            <person name="Grigoriev I.V."/>
            <person name="Favel A."/>
            <person name="Rosso M.N."/>
            <person name="Martin F."/>
        </authorList>
    </citation>
    <scope>NUCLEOTIDE SEQUENCE [LARGE SCALE GENOMIC DNA]</scope>
    <source>
        <strain evidence="1 2">CIRM-BRFM 2984</strain>
    </source>
</reference>
<name>A0AAV9ZMD3_9AGAR</name>
<protein>
    <submittedName>
        <fullName evidence="1">Uncharacterized protein</fullName>
    </submittedName>
</protein>
<dbReference type="EMBL" id="JAWWNJ010000131">
    <property type="protein sequence ID" value="KAK6987508.1"/>
    <property type="molecule type" value="Genomic_DNA"/>
</dbReference>
<proteinExistence type="predicted"/>